<feature type="non-terminal residue" evidence="1">
    <location>
        <position position="1"/>
    </location>
</feature>
<sequence>NKIYNNYKNYKGYKDLPFYRQTEIIHDFTAEFTKLYINYKSRTRDQMDQAARSGKQNIAEGYLQKSVEGKLKLLGVARGSLEELLNDYLDYLRQHNLKIWDKDNPRSLAIRKIAYKIYKDYNDYKNYISPPETAANAMVILINQTNRLLDQKLRWLEEDFIKNGGFRENLFKKRLEYRNKQ</sequence>
<proteinExistence type="predicted"/>
<organism evidence="1 2">
    <name type="scientific">Candidatus Woesebacteria bacterium GW2011_GWA1_40_45</name>
    <dbReference type="NCBI Taxonomy" id="1618554"/>
    <lineage>
        <taxon>Bacteria</taxon>
        <taxon>Candidatus Woeseibacteriota</taxon>
    </lineage>
</organism>
<dbReference type="AlphaFoldDB" id="A0A0G0SL17"/>
<dbReference type="Gene3D" id="1.20.1440.60">
    <property type="entry name" value="23S rRNA-intervening sequence"/>
    <property type="match status" value="1"/>
</dbReference>
<evidence type="ECO:0000313" key="1">
    <source>
        <dbReference type="EMBL" id="KKR63061.1"/>
    </source>
</evidence>
<evidence type="ECO:0000313" key="2">
    <source>
        <dbReference type="Proteomes" id="UP000034613"/>
    </source>
</evidence>
<dbReference type="InterPro" id="IPR026354">
    <property type="entry name" value="4helix_suffix_dom"/>
</dbReference>
<dbReference type="InterPro" id="IPR036583">
    <property type="entry name" value="23S_rRNA_IVS_sf"/>
</dbReference>
<dbReference type="NCBIfam" id="TIGR02436">
    <property type="entry name" value="four helix bundle protein"/>
    <property type="match status" value="1"/>
</dbReference>
<dbReference type="PATRIC" id="fig|1618554.3.peg.261"/>
<dbReference type="InterPro" id="IPR012657">
    <property type="entry name" value="23S_rRNA-intervening_sequence"/>
</dbReference>
<dbReference type="NCBIfam" id="TIGR04258">
    <property type="entry name" value="4helix_suffix"/>
    <property type="match status" value="1"/>
</dbReference>
<reference evidence="1 2" key="1">
    <citation type="journal article" date="2015" name="Nature">
        <title>rRNA introns, odd ribosomes, and small enigmatic genomes across a large radiation of phyla.</title>
        <authorList>
            <person name="Brown C.T."/>
            <person name="Hug L.A."/>
            <person name="Thomas B.C."/>
            <person name="Sharon I."/>
            <person name="Castelle C.J."/>
            <person name="Singh A."/>
            <person name="Wilkins M.J."/>
            <person name="Williams K.H."/>
            <person name="Banfield J.F."/>
        </authorList>
    </citation>
    <scope>NUCLEOTIDE SEQUENCE [LARGE SCALE GENOMIC DNA]</scope>
</reference>
<dbReference type="SUPFAM" id="SSF158446">
    <property type="entry name" value="IVS-encoded protein-like"/>
    <property type="match status" value="1"/>
</dbReference>
<gene>
    <name evidence="1" type="ORF">UU03_C0014G0006</name>
</gene>
<protein>
    <recommendedName>
        <fullName evidence="3">Four helix bundle protein</fullName>
    </recommendedName>
</protein>
<dbReference type="EMBL" id="LBZB01000014">
    <property type="protein sequence ID" value="KKR63061.1"/>
    <property type="molecule type" value="Genomic_DNA"/>
</dbReference>
<accession>A0A0G0SL17</accession>
<dbReference type="Proteomes" id="UP000034613">
    <property type="component" value="Unassembled WGS sequence"/>
</dbReference>
<name>A0A0G0SL17_9BACT</name>
<comment type="caution">
    <text evidence="1">The sequence shown here is derived from an EMBL/GenBank/DDBJ whole genome shotgun (WGS) entry which is preliminary data.</text>
</comment>
<evidence type="ECO:0008006" key="3">
    <source>
        <dbReference type="Google" id="ProtNLM"/>
    </source>
</evidence>